<evidence type="ECO:0000313" key="18">
    <source>
        <dbReference type="EMBL" id="HJA02888.1"/>
    </source>
</evidence>
<feature type="active site" evidence="16">
    <location>
        <position position="289"/>
    </location>
</feature>
<dbReference type="GO" id="GO:0009252">
    <property type="term" value="P:peptidoglycan biosynthetic process"/>
    <property type="evidence" value="ECO:0007669"/>
    <property type="project" value="UniProtKB-UniRule"/>
</dbReference>
<dbReference type="PANTHER" id="PTHR21071:SF4">
    <property type="entry name" value="UDP-N-ACETYLENOLPYRUVOYLGLUCOSAMINE REDUCTASE"/>
    <property type="match status" value="1"/>
</dbReference>
<reference evidence="18" key="2">
    <citation type="submission" date="2021-04" db="EMBL/GenBank/DDBJ databases">
        <authorList>
            <person name="Gilroy R."/>
        </authorList>
    </citation>
    <scope>NUCLEOTIDE SEQUENCE</scope>
    <source>
        <strain evidence="18">CHK156-179</strain>
    </source>
</reference>
<evidence type="ECO:0000256" key="13">
    <source>
        <dbReference type="ARBA" id="ARBA00023306"/>
    </source>
</evidence>
<organism evidence="18 19">
    <name type="scientific">Candidatus Gallimonas gallistercoris</name>
    <dbReference type="NCBI Taxonomy" id="2838602"/>
    <lineage>
        <taxon>Bacteria</taxon>
        <taxon>Bacillati</taxon>
        <taxon>Bacillota</taxon>
        <taxon>Clostridia</taxon>
        <taxon>Candidatus Gallimonas</taxon>
    </lineage>
</organism>
<keyword evidence="11 16" id="KW-0573">Peptidoglycan synthesis</keyword>
<evidence type="ECO:0000256" key="2">
    <source>
        <dbReference type="ARBA" id="ARBA00003921"/>
    </source>
</evidence>
<protein>
    <recommendedName>
        <fullName evidence="16">UDP-N-acetylenolpyruvoylglucosamine reductase</fullName>
        <ecNumber evidence="16">1.3.1.98</ecNumber>
    </recommendedName>
    <alternativeName>
        <fullName evidence="16">UDP-N-acetylmuramate dehydrogenase</fullName>
    </alternativeName>
</protein>
<dbReference type="GO" id="GO:0008360">
    <property type="term" value="P:regulation of cell shape"/>
    <property type="evidence" value="ECO:0007669"/>
    <property type="project" value="UniProtKB-KW"/>
</dbReference>
<gene>
    <name evidence="16 18" type="primary">murB</name>
    <name evidence="18" type="ORF">H9797_05880</name>
</gene>
<comment type="subcellular location">
    <subcellularLocation>
        <location evidence="3 16">Cytoplasm</location>
    </subcellularLocation>
</comment>
<dbReference type="InterPro" id="IPR016169">
    <property type="entry name" value="FAD-bd_PCMH_sub2"/>
</dbReference>
<evidence type="ECO:0000256" key="1">
    <source>
        <dbReference type="ARBA" id="ARBA00001974"/>
    </source>
</evidence>
<keyword evidence="6 16" id="KW-0132">Cell division</keyword>
<accession>A0A9D2H1N8</accession>
<dbReference type="SUPFAM" id="SSF56176">
    <property type="entry name" value="FAD-binding/transporter-associated domain-like"/>
    <property type="match status" value="1"/>
</dbReference>
<dbReference type="HAMAP" id="MF_00037">
    <property type="entry name" value="MurB"/>
    <property type="match status" value="1"/>
</dbReference>
<evidence type="ECO:0000313" key="19">
    <source>
        <dbReference type="Proteomes" id="UP000824221"/>
    </source>
</evidence>
<dbReference type="EMBL" id="DXAJ01000090">
    <property type="protein sequence ID" value="HJA02888.1"/>
    <property type="molecule type" value="Genomic_DNA"/>
</dbReference>
<dbReference type="InterPro" id="IPR003170">
    <property type="entry name" value="MurB"/>
</dbReference>
<keyword evidence="9 16" id="KW-0521">NADP</keyword>
<comment type="caution">
    <text evidence="18">The sequence shown here is derived from an EMBL/GenBank/DDBJ whole genome shotgun (WGS) entry which is preliminary data.</text>
</comment>
<evidence type="ECO:0000256" key="7">
    <source>
        <dbReference type="ARBA" id="ARBA00022630"/>
    </source>
</evidence>
<dbReference type="InterPro" id="IPR006094">
    <property type="entry name" value="Oxid_FAD_bind_N"/>
</dbReference>
<dbReference type="GO" id="GO:0071555">
    <property type="term" value="P:cell wall organization"/>
    <property type="evidence" value="ECO:0007669"/>
    <property type="project" value="UniProtKB-KW"/>
</dbReference>
<comment type="pathway">
    <text evidence="4 16">Cell wall biogenesis; peptidoglycan biosynthesis.</text>
</comment>
<comment type="similarity">
    <text evidence="16">Belongs to the MurB family.</text>
</comment>
<dbReference type="PANTHER" id="PTHR21071">
    <property type="entry name" value="UDP-N-ACETYLENOLPYRUVOYLGLUCOSAMINE REDUCTASE"/>
    <property type="match status" value="1"/>
</dbReference>
<dbReference type="InterPro" id="IPR036318">
    <property type="entry name" value="FAD-bd_PCMH-like_sf"/>
</dbReference>
<evidence type="ECO:0000256" key="5">
    <source>
        <dbReference type="ARBA" id="ARBA00022490"/>
    </source>
</evidence>
<dbReference type="GO" id="GO:0008762">
    <property type="term" value="F:UDP-N-acetylmuramate dehydrogenase activity"/>
    <property type="evidence" value="ECO:0007669"/>
    <property type="project" value="UniProtKB-UniRule"/>
</dbReference>
<dbReference type="PROSITE" id="PS51387">
    <property type="entry name" value="FAD_PCMH"/>
    <property type="match status" value="1"/>
</dbReference>
<dbReference type="EC" id="1.3.1.98" evidence="16"/>
<keyword evidence="12 16" id="KW-0560">Oxidoreductase</keyword>
<evidence type="ECO:0000256" key="9">
    <source>
        <dbReference type="ARBA" id="ARBA00022857"/>
    </source>
</evidence>
<evidence type="ECO:0000256" key="10">
    <source>
        <dbReference type="ARBA" id="ARBA00022960"/>
    </source>
</evidence>
<evidence type="ECO:0000256" key="12">
    <source>
        <dbReference type="ARBA" id="ARBA00023002"/>
    </source>
</evidence>
<dbReference type="Gene3D" id="3.90.78.10">
    <property type="entry name" value="UDP-N-acetylenolpyruvoylglucosamine reductase, C-terminal domain"/>
    <property type="match status" value="1"/>
</dbReference>
<comment type="caution">
    <text evidence="16">Lacks conserved residue(s) required for the propagation of feature annotation.</text>
</comment>
<feature type="domain" description="FAD-binding PCMH-type" evidence="17">
    <location>
        <begin position="30"/>
        <end position="195"/>
    </location>
</feature>
<proteinExistence type="inferred from homology"/>
<evidence type="ECO:0000259" key="17">
    <source>
        <dbReference type="PROSITE" id="PS51387"/>
    </source>
</evidence>
<dbReference type="Pfam" id="PF02873">
    <property type="entry name" value="MurB_C"/>
    <property type="match status" value="1"/>
</dbReference>
<evidence type="ECO:0000256" key="3">
    <source>
        <dbReference type="ARBA" id="ARBA00004496"/>
    </source>
</evidence>
<dbReference type="NCBIfam" id="TIGR00179">
    <property type="entry name" value="murB"/>
    <property type="match status" value="1"/>
</dbReference>
<evidence type="ECO:0000256" key="8">
    <source>
        <dbReference type="ARBA" id="ARBA00022827"/>
    </source>
</evidence>
<name>A0A9D2H1N8_9FIRM</name>
<evidence type="ECO:0000256" key="15">
    <source>
        <dbReference type="ARBA" id="ARBA00048914"/>
    </source>
</evidence>
<keyword evidence="7 16" id="KW-0285">Flavoprotein</keyword>
<comment type="function">
    <text evidence="2 16">Cell wall formation.</text>
</comment>
<keyword evidence="5 16" id="KW-0963">Cytoplasm</keyword>
<sequence>MTLANYLIGRLPRLCAGGSFDFARHTSIGCGGTAAAWACPKSGEELSSLLALLKEQNIPYCFLGAGANVLPPDGVFDGVVIRFNGFCSLAAEGAWVRVGAGVTGGRLLRFAKEKCLAGAEFLTGIPMTVGGAVAMNAGMKEGHIGELISRVFCASAGRTFCLSQAECAFQEKDSIFLRENIAVIGAELRLKHSFLEEIARRRCYFRTKRRALPKGRSMGCVFVNPEGKSAGAVIEACGLKGMRLGGARVSEVHANFILNDGGTASDVSALIDLVKERVREETGIVLREEVRRLP</sequence>
<keyword evidence="13 16" id="KW-0131">Cell cycle</keyword>
<evidence type="ECO:0000256" key="4">
    <source>
        <dbReference type="ARBA" id="ARBA00004752"/>
    </source>
</evidence>
<evidence type="ECO:0000256" key="6">
    <source>
        <dbReference type="ARBA" id="ARBA00022618"/>
    </source>
</evidence>
<dbReference type="AlphaFoldDB" id="A0A9D2H1N8"/>
<dbReference type="GO" id="GO:0005829">
    <property type="term" value="C:cytosol"/>
    <property type="evidence" value="ECO:0007669"/>
    <property type="project" value="TreeGrafter"/>
</dbReference>
<keyword evidence="8 16" id="KW-0274">FAD</keyword>
<dbReference type="InterPro" id="IPR036635">
    <property type="entry name" value="MurB_C_sf"/>
</dbReference>
<dbReference type="Pfam" id="PF01565">
    <property type="entry name" value="FAD_binding_4"/>
    <property type="match status" value="1"/>
</dbReference>
<keyword evidence="14 16" id="KW-0961">Cell wall biogenesis/degradation</keyword>
<comment type="catalytic activity">
    <reaction evidence="15 16">
        <text>UDP-N-acetyl-alpha-D-muramate + NADP(+) = UDP-N-acetyl-3-O-(1-carboxyvinyl)-alpha-D-glucosamine + NADPH + H(+)</text>
        <dbReference type="Rhea" id="RHEA:12248"/>
        <dbReference type="ChEBI" id="CHEBI:15378"/>
        <dbReference type="ChEBI" id="CHEBI:57783"/>
        <dbReference type="ChEBI" id="CHEBI:58349"/>
        <dbReference type="ChEBI" id="CHEBI:68483"/>
        <dbReference type="ChEBI" id="CHEBI:70757"/>
        <dbReference type="EC" id="1.3.1.98"/>
    </reaction>
</comment>
<dbReference type="SUPFAM" id="SSF56194">
    <property type="entry name" value="Uridine diphospho-N-Acetylenolpyruvylglucosamine reductase, MurB, C-terminal domain"/>
    <property type="match status" value="1"/>
</dbReference>
<dbReference type="GO" id="GO:0071949">
    <property type="term" value="F:FAD binding"/>
    <property type="evidence" value="ECO:0007669"/>
    <property type="project" value="InterPro"/>
</dbReference>
<evidence type="ECO:0000256" key="11">
    <source>
        <dbReference type="ARBA" id="ARBA00022984"/>
    </source>
</evidence>
<dbReference type="InterPro" id="IPR011601">
    <property type="entry name" value="MurB_C"/>
</dbReference>
<keyword evidence="10 16" id="KW-0133">Cell shape</keyword>
<dbReference type="InterPro" id="IPR016167">
    <property type="entry name" value="FAD-bd_PCMH_sub1"/>
</dbReference>
<dbReference type="Proteomes" id="UP000824221">
    <property type="component" value="Unassembled WGS sequence"/>
</dbReference>
<comment type="cofactor">
    <cofactor evidence="1 16">
        <name>FAD</name>
        <dbReference type="ChEBI" id="CHEBI:57692"/>
    </cofactor>
</comment>
<dbReference type="InterPro" id="IPR016166">
    <property type="entry name" value="FAD-bd_PCMH"/>
</dbReference>
<dbReference type="Gene3D" id="3.30.465.10">
    <property type="match status" value="1"/>
</dbReference>
<dbReference type="GO" id="GO:0051301">
    <property type="term" value="P:cell division"/>
    <property type="evidence" value="ECO:0007669"/>
    <property type="project" value="UniProtKB-KW"/>
</dbReference>
<reference evidence="18" key="1">
    <citation type="journal article" date="2021" name="PeerJ">
        <title>Extensive microbial diversity within the chicken gut microbiome revealed by metagenomics and culture.</title>
        <authorList>
            <person name="Gilroy R."/>
            <person name="Ravi A."/>
            <person name="Getino M."/>
            <person name="Pursley I."/>
            <person name="Horton D.L."/>
            <person name="Alikhan N.F."/>
            <person name="Baker D."/>
            <person name="Gharbi K."/>
            <person name="Hall N."/>
            <person name="Watson M."/>
            <person name="Adriaenssens E.M."/>
            <person name="Foster-Nyarko E."/>
            <person name="Jarju S."/>
            <person name="Secka A."/>
            <person name="Antonio M."/>
            <person name="Oren A."/>
            <person name="Chaudhuri R.R."/>
            <person name="La Ragione R."/>
            <person name="Hildebrand F."/>
            <person name="Pallen M.J."/>
        </authorList>
    </citation>
    <scope>NUCLEOTIDE SEQUENCE</scope>
    <source>
        <strain evidence="18">CHK156-179</strain>
    </source>
</reference>
<feature type="active site" description="Proton donor" evidence="16">
    <location>
        <position position="220"/>
    </location>
</feature>
<evidence type="ECO:0000256" key="16">
    <source>
        <dbReference type="HAMAP-Rule" id="MF_00037"/>
    </source>
</evidence>
<dbReference type="Gene3D" id="3.30.43.10">
    <property type="entry name" value="Uridine Diphospho-n-acetylenolpyruvylglucosamine Reductase, domain 2"/>
    <property type="match status" value="1"/>
</dbReference>
<evidence type="ECO:0000256" key="14">
    <source>
        <dbReference type="ARBA" id="ARBA00023316"/>
    </source>
</evidence>